<dbReference type="InterPro" id="IPR002933">
    <property type="entry name" value="Peptidase_M20"/>
</dbReference>
<dbReference type="PANTHER" id="PTHR43808:SF25">
    <property type="entry name" value="PEPTIDASE M20 DIMERISATION DOMAIN-CONTAINING PROTEIN"/>
    <property type="match status" value="1"/>
</dbReference>
<dbReference type="PANTHER" id="PTHR43808">
    <property type="entry name" value="ACETYLORNITHINE DEACETYLASE"/>
    <property type="match status" value="1"/>
</dbReference>
<dbReference type="GO" id="GO:0016787">
    <property type="term" value="F:hydrolase activity"/>
    <property type="evidence" value="ECO:0007669"/>
    <property type="project" value="InterPro"/>
</dbReference>
<reference evidence="2" key="1">
    <citation type="submission" date="2016-10" db="EMBL/GenBank/DDBJ databases">
        <authorList>
            <person name="Varghese N."/>
            <person name="Submissions S."/>
        </authorList>
    </citation>
    <scope>NUCLEOTIDE SEQUENCE [LARGE SCALE GENOMIC DNA]</scope>
    <source>
        <strain evidence="2">DSM 17038</strain>
    </source>
</reference>
<gene>
    <name evidence="1" type="ORF">SAMN05660649_02268</name>
</gene>
<dbReference type="Proteomes" id="UP000199337">
    <property type="component" value="Unassembled WGS sequence"/>
</dbReference>
<dbReference type="InterPro" id="IPR050072">
    <property type="entry name" value="Peptidase_M20A"/>
</dbReference>
<dbReference type="Gene3D" id="3.40.630.10">
    <property type="entry name" value="Zn peptidases"/>
    <property type="match status" value="1"/>
</dbReference>
<proteinExistence type="predicted"/>
<evidence type="ECO:0000313" key="2">
    <source>
        <dbReference type="Proteomes" id="UP000199337"/>
    </source>
</evidence>
<name>A0A1I2THT7_9FIRM</name>
<dbReference type="SUPFAM" id="SSF53187">
    <property type="entry name" value="Zn-dependent exopeptidases"/>
    <property type="match status" value="1"/>
</dbReference>
<dbReference type="AlphaFoldDB" id="A0A1I2THT7"/>
<evidence type="ECO:0000313" key="1">
    <source>
        <dbReference type="EMBL" id="SFG64448.1"/>
    </source>
</evidence>
<protein>
    <submittedName>
        <fullName evidence="1">Peptidase family M20/M25/M40</fullName>
    </submittedName>
</protein>
<organism evidence="1 2">
    <name type="scientific">Desulfotruncus arcticus DSM 17038</name>
    <dbReference type="NCBI Taxonomy" id="1121424"/>
    <lineage>
        <taxon>Bacteria</taxon>
        <taxon>Bacillati</taxon>
        <taxon>Bacillota</taxon>
        <taxon>Clostridia</taxon>
        <taxon>Eubacteriales</taxon>
        <taxon>Desulfallaceae</taxon>
        <taxon>Desulfotruncus</taxon>
    </lineage>
</organism>
<accession>A0A1I2THT7</accession>
<dbReference type="EMBL" id="FOOX01000007">
    <property type="protein sequence ID" value="SFG64448.1"/>
    <property type="molecule type" value="Genomic_DNA"/>
</dbReference>
<keyword evidence="2" id="KW-1185">Reference proteome</keyword>
<sequence length="79" mass="8599">MGILCNTYRQVLGRDPEIKASPWGTDGGLLSQLANIPVVVFGAGVTEVAHYPNEYIEIKRILEAAEIIALIIMEWCGVA</sequence>
<dbReference type="Pfam" id="PF01546">
    <property type="entry name" value="Peptidase_M20"/>
    <property type="match status" value="1"/>
</dbReference>
<dbReference type="STRING" id="341036.SAMN05660649_02268"/>